<dbReference type="PANTHER" id="PTHR47723">
    <property type="entry name" value="OS05G0353850 PROTEIN"/>
    <property type="match status" value="1"/>
</dbReference>
<organism evidence="2 3">
    <name type="scientific">Gossypium stocksii</name>
    <dbReference type="NCBI Taxonomy" id="47602"/>
    <lineage>
        <taxon>Eukaryota</taxon>
        <taxon>Viridiplantae</taxon>
        <taxon>Streptophyta</taxon>
        <taxon>Embryophyta</taxon>
        <taxon>Tracheophyta</taxon>
        <taxon>Spermatophyta</taxon>
        <taxon>Magnoliopsida</taxon>
        <taxon>eudicotyledons</taxon>
        <taxon>Gunneridae</taxon>
        <taxon>Pentapetalae</taxon>
        <taxon>rosids</taxon>
        <taxon>malvids</taxon>
        <taxon>Malvales</taxon>
        <taxon>Malvaceae</taxon>
        <taxon>Malvoideae</taxon>
        <taxon>Gossypium</taxon>
    </lineage>
</organism>
<dbReference type="AlphaFoldDB" id="A0A9D3VZF6"/>
<evidence type="ECO:0000313" key="3">
    <source>
        <dbReference type="Proteomes" id="UP000828251"/>
    </source>
</evidence>
<accession>A0A9D3VZF6</accession>
<reference evidence="2 3" key="1">
    <citation type="journal article" date="2021" name="Plant Biotechnol. J.">
        <title>Multi-omics assisted identification of the key and species-specific regulatory components of drought-tolerant mechanisms in Gossypium stocksii.</title>
        <authorList>
            <person name="Yu D."/>
            <person name="Ke L."/>
            <person name="Zhang D."/>
            <person name="Wu Y."/>
            <person name="Sun Y."/>
            <person name="Mei J."/>
            <person name="Sun J."/>
            <person name="Sun Y."/>
        </authorList>
    </citation>
    <scope>NUCLEOTIDE SEQUENCE [LARGE SCALE GENOMIC DNA]</scope>
    <source>
        <strain evidence="3">cv. E1</strain>
        <tissue evidence="2">Leaf</tissue>
    </source>
</reference>
<dbReference type="InterPro" id="IPR053151">
    <property type="entry name" value="RNase_H-like"/>
</dbReference>
<comment type="caution">
    <text evidence="2">The sequence shown here is derived from an EMBL/GenBank/DDBJ whole genome shotgun (WGS) entry which is preliminary data.</text>
</comment>
<dbReference type="PANTHER" id="PTHR47723:SF24">
    <property type="entry name" value="RNASE H TYPE-1 DOMAIN-CONTAINING PROTEIN"/>
    <property type="match status" value="1"/>
</dbReference>
<dbReference type="GO" id="GO:0004523">
    <property type="term" value="F:RNA-DNA hybrid ribonuclease activity"/>
    <property type="evidence" value="ECO:0007669"/>
    <property type="project" value="InterPro"/>
</dbReference>
<dbReference type="GO" id="GO:0003676">
    <property type="term" value="F:nucleic acid binding"/>
    <property type="evidence" value="ECO:0007669"/>
    <property type="project" value="InterPro"/>
</dbReference>
<dbReference type="OrthoDB" id="993340at2759"/>
<dbReference type="Proteomes" id="UP000828251">
    <property type="component" value="Unassembled WGS sequence"/>
</dbReference>
<evidence type="ECO:0000313" key="2">
    <source>
        <dbReference type="EMBL" id="KAH1106104.1"/>
    </source>
</evidence>
<dbReference type="Pfam" id="PF13456">
    <property type="entry name" value="RVT_3"/>
    <property type="match status" value="1"/>
</dbReference>
<protein>
    <recommendedName>
        <fullName evidence="1">RNase H type-1 domain-containing protein</fullName>
    </recommendedName>
</protein>
<dbReference type="Gene3D" id="3.30.420.10">
    <property type="entry name" value="Ribonuclease H-like superfamily/Ribonuclease H"/>
    <property type="match status" value="1"/>
</dbReference>
<sequence>MFRNNLCQEKLGGSYGSLPKDFWSPLDLGFIKLNLDTNFQSDSRTSTRAVLARDPKGEIIRVETYLFEDVVNAFVVEARACERSLLFTLKMGFLCLIMERDSLTVIKKLKTKEEDISVLRPIIHHIRDLESCFEEVDYFFVPQLVNGAAHTLAIEGKRKQSSGIWVDGILVSVRILVEKDQVGWTQRHQRSL</sequence>
<feature type="domain" description="RNase H type-1" evidence="1">
    <location>
        <begin position="34"/>
        <end position="153"/>
    </location>
</feature>
<gene>
    <name evidence="2" type="ORF">J1N35_009872</name>
</gene>
<dbReference type="InterPro" id="IPR002156">
    <property type="entry name" value="RNaseH_domain"/>
</dbReference>
<dbReference type="InterPro" id="IPR036397">
    <property type="entry name" value="RNaseH_sf"/>
</dbReference>
<name>A0A9D3VZF6_9ROSI</name>
<dbReference type="EMBL" id="JAIQCV010000004">
    <property type="protein sequence ID" value="KAH1106104.1"/>
    <property type="molecule type" value="Genomic_DNA"/>
</dbReference>
<keyword evidence="3" id="KW-1185">Reference proteome</keyword>
<dbReference type="CDD" id="cd06222">
    <property type="entry name" value="RNase_H_like"/>
    <property type="match status" value="1"/>
</dbReference>
<dbReference type="InterPro" id="IPR044730">
    <property type="entry name" value="RNase_H-like_dom_plant"/>
</dbReference>
<proteinExistence type="predicted"/>
<evidence type="ECO:0000259" key="1">
    <source>
        <dbReference type="Pfam" id="PF13456"/>
    </source>
</evidence>